<dbReference type="InterPro" id="IPR019887">
    <property type="entry name" value="Tscrpt_reg_AsnC/Lrp_C"/>
</dbReference>
<dbReference type="SUPFAM" id="SSF54909">
    <property type="entry name" value="Dimeric alpha+beta barrel"/>
    <property type="match status" value="1"/>
</dbReference>
<dbReference type="PANTHER" id="PTHR30154:SF34">
    <property type="entry name" value="TRANSCRIPTIONAL REGULATOR AZLB"/>
    <property type="match status" value="1"/>
</dbReference>
<evidence type="ECO:0000313" key="7">
    <source>
        <dbReference type="Proteomes" id="UP000520156"/>
    </source>
</evidence>
<dbReference type="InterPro" id="IPR036388">
    <property type="entry name" value="WH-like_DNA-bd_sf"/>
</dbReference>
<dbReference type="InterPro" id="IPR000485">
    <property type="entry name" value="AsnC-type_HTH_dom"/>
</dbReference>
<dbReference type="InterPro" id="IPR036390">
    <property type="entry name" value="WH_DNA-bd_sf"/>
</dbReference>
<dbReference type="Proteomes" id="UP000520156">
    <property type="component" value="Unassembled WGS sequence"/>
</dbReference>
<dbReference type="SUPFAM" id="SSF46785">
    <property type="entry name" value="Winged helix' DNA-binding domain"/>
    <property type="match status" value="1"/>
</dbReference>
<name>A0A7X1F765_9SPHN</name>
<evidence type="ECO:0000259" key="5">
    <source>
        <dbReference type="Pfam" id="PF13404"/>
    </source>
</evidence>
<dbReference type="RefSeq" id="WP_185683051.1">
    <property type="nucleotide sequence ID" value="NZ_JACLAU010000008.1"/>
</dbReference>
<comment type="caution">
    <text evidence="6">The sequence shown here is derived from an EMBL/GenBank/DDBJ whole genome shotgun (WGS) entry which is preliminary data.</text>
</comment>
<dbReference type="Pfam" id="PF13404">
    <property type="entry name" value="HTH_AsnC-type"/>
    <property type="match status" value="1"/>
</dbReference>
<dbReference type="Pfam" id="PF01037">
    <property type="entry name" value="AsnC_trans_reg"/>
    <property type="match status" value="1"/>
</dbReference>
<dbReference type="EMBL" id="JACLAU010000008">
    <property type="protein sequence ID" value="MBC2651638.1"/>
    <property type="molecule type" value="Genomic_DNA"/>
</dbReference>
<feature type="domain" description="HTH asnC-type" evidence="5">
    <location>
        <begin position="12"/>
        <end position="52"/>
    </location>
</feature>
<evidence type="ECO:0000313" key="6">
    <source>
        <dbReference type="EMBL" id="MBC2651638.1"/>
    </source>
</evidence>
<gene>
    <name evidence="6" type="ORF">H7F49_07970</name>
</gene>
<sequence length="184" mass="19491">MPDDLPPVVAPDLLDRQIAAMLAQDARLSFRKIAADLGVTEGTVRGRVKRLQAGGLLKLTPIVDMFRAGLADGGGQIMVFVTVTCASGRLDEVRDRLLDLPLVRALYDANAAHRLVAVCLLATVAEAAEVTNQILALDGIREAESEIVLQTVKYNAAIGPIATLEDFAPAATETARRSTAASSE</sequence>
<evidence type="ECO:0000256" key="3">
    <source>
        <dbReference type="ARBA" id="ARBA00023163"/>
    </source>
</evidence>
<reference evidence="6 7" key="1">
    <citation type="submission" date="2020-08" db="EMBL/GenBank/DDBJ databases">
        <title>The genome sequence of Novosphingobium flavum 4Y4.</title>
        <authorList>
            <person name="Liu Y."/>
        </authorList>
    </citation>
    <scope>NUCLEOTIDE SEQUENCE [LARGE SCALE GENOMIC DNA]</scope>
    <source>
        <strain evidence="6 7">4Y4</strain>
    </source>
</reference>
<dbReference type="PRINTS" id="PR00033">
    <property type="entry name" value="HTHASNC"/>
</dbReference>
<accession>A0A7X1F765</accession>
<keyword evidence="2" id="KW-0238">DNA-binding</keyword>
<feature type="domain" description="Transcription regulator AsnC/Lrp ligand binding" evidence="4">
    <location>
        <begin position="81"/>
        <end position="151"/>
    </location>
</feature>
<keyword evidence="3" id="KW-0804">Transcription</keyword>
<evidence type="ECO:0000256" key="2">
    <source>
        <dbReference type="ARBA" id="ARBA00023125"/>
    </source>
</evidence>
<dbReference type="GO" id="GO:0043200">
    <property type="term" value="P:response to amino acid"/>
    <property type="evidence" value="ECO:0007669"/>
    <property type="project" value="TreeGrafter"/>
</dbReference>
<protein>
    <submittedName>
        <fullName evidence="6">Lrp/AsnC family transcriptional regulator</fullName>
    </submittedName>
</protein>
<dbReference type="InterPro" id="IPR011008">
    <property type="entry name" value="Dimeric_a/b-barrel"/>
</dbReference>
<proteinExistence type="predicted"/>
<dbReference type="GO" id="GO:0005829">
    <property type="term" value="C:cytosol"/>
    <property type="evidence" value="ECO:0007669"/>
    <property type="project" value="TreeGrafter"/>
</dbReference>
<dbReference type="AlphaFoldDB" id="A0A7X1F765"/>
<dbReference type="PANTHER" id="PTHR30154">
    <property type="entry name" value="LEUCINE-RESPONSIVE REGULATORY PROTEIN"/>
    <property type="match status" value="1"/>
</dbReference>
<dbReference type="InterPro" id="IPR019888">
    <property type="entry name" value="Tscrpt_reg_AsnC-like"/>
</dbReference>
<dbReference type="SMART" id="SM00344">
    <property type="entry name" value="HTH_ASNC"/>
    <property type="match status" value="1"/>
</dbReference>
<dbReference type="Gene3D" id="1.10.10.10">
    <property type="entry name" value="Winged helix-like DNA-binding domain superfamily/Winged helix DNA-binding domain"/>
    <property type="match status" value="1"/>
</dbReference>
<keyword evidence="7" id="KW-1185">Reference proteome</keyword>
<dbReference type="GO" id="GO:0043565">
    <property type="term" value="F:sequence-specific DNA binding"/>
    <property type="evidence" value="ECO:0007669"/>
    <property type="project" value="InterPro"/>
</dbReference>
<evidence type="ECO:0000259" key="4">
    <source>
        <dbReference type="Pfam" id="PF01037"/>
    </source>
</evidence>
<dbReference type="Gene3D" id="3.30.70.920">
    <property type="match status" value="1"/>
</dbReference>
<keyword evidence="1" id="KW-0805">Transcription regulation</keyword>
<organism evidence="6 7">
    <name type="scientific">Novosphingobium aerophilum</name>
    <dbReference type="NCBI Taxonomy" id="2839843"/>
    <lineage>
        <taxon>Bacteria</taxon>
        <taxon>Pseudomonadati</taxon>
        <taxon>Pseudomonadota</taxon>
        <taxon>Alphaproteobacteria</taxon>
        <taxon>Sphingomonadales</taxon>
        <taxon>Sphingomonadaceae</taxon>
        <taxon>Novosphingobium</taxon>
    </lineage>
</organism>
<evidence type="ECO:0000256" key="1">
    <source>
        <dbReference type="ARBA" id="ARBA00023015"/>
    </source>
</evidence>